<dbReference type="PROSITE" id="PS00108">
    <property type="entry name" value="PROTEIN_KINASE_ST"/>
    <property type="match status" value="1"/>
</dbReference>
<proteinExistence type="predicted"/>
<dbReference type="Gene3D" id="1.10.510.10">
    <property type="entry name" value="Transferase(Phosphotransferase) domain 1"/>
    <property type="match status" value="1"/>
</dbReference>
<dbReference type="GO" id="GO:0005524">
    <property type="term" value="F:ATP binding"/>
    <property type="evidence" value="ECO:0007669"/>
    <property type="project" value="UniProtKB-KW"/>
</dbReference>
<evidence type="ECO:0000259" key="6">
    <source>
        <dbReference type="PROSITE" id="PS50011"/>
    </source>
</evidence>
<dbReference type="PANTHER" id="PTHR24351">
    <property type="entry name" value="RIBOSOMAL PROTEIN S6 KINASE"/>
    <property type="match status" value="1"/>
</dbReference>
<keyword evidence="8" id="KW-1185">Reference proteome</keyword>
<dbReference type="SMART" id="SM00220">
    <property type="entry name" value="S_TKc"/>
    <property type="match status" value="1"/>
</dbReference>
<dbReference type="InterPro" id="IPR008271">
    <property type="entry name" value="Ser/Thr_kinase_AS"/>
</dbReference>
<reference evidence="7 8" key="1">
    <citation type="journal article" date="2013" name="Virus Genes">
        <title>The genome of a baculovirus isolated from Hemileuca sp. encodes a serpin ortholog.</title>
        <authorList>
            <person name="Rohrmann G.F."/>
            <person name="Erlandson M.A."/>
            <person name="Theilmann D.A."/>
        </authorList>
    </citation>
    <scope>NUCLEOTIDE SEQUENCE [LARGE SCALE GENOMIC DNA]</scope>
</reference>
<keyword evidence="1" id="KW-0723">Serine/threonine-protein kinase</keyword>
<feature type="domain" description="Protein kinase" evidence="6">
    <location>
        <begin position="17"/>
        <end position="265"/>
    </location>
</feature>
<dbReference type="OrthoDB" id="8955at10239"/>
<keyword evidence="4 7" id="KW-0418">Kinase</keyword>
<keyword evidence="2" id="KW-0808">Transferase</keyword>
<dbReference type="PROSITE" id="PS50011">
    <property type="entry name" value="PROTEIN_KINASE_DOM"/>
    <property type="match status" value="1"/>
</dbReference>
<dbReference type="GO" id="GO:0004674">
    <property type="term" value="F:protein serine/threonine kinase activity"/>
    <property type="evidence" value="ECO:0007669"/>
    <property type="project" value="UniProtKB-KW"/>
</dbReference>
<dbReference type="Proteomes" id="UP000203768">
    <property type="component" value="Segment"/>
</dbReference>
<evidence type="ECO:0000256" key="5">
    <source>
        <dbReference type="ARBA" id="ARBA00022840"/>
    </source>
</evidence>
<evidence type="ECO:0000256" key="2">
    <source>
        <dbReference type="ARBA" id="ARBA00022679"/>
    </source>
</evidence>
<evidence type="ECO:0000313" key="8">
    <source>
        <dbReference type="Proteomes" id="UP000203768"/>
    </source>
</evidence>
<name>S5N335_9ABAC</name>
<dbReference type="EMBL" id="KF158713">
    <property type="protein sequence ID" value="AGR56755.1"/>
    <property type="molecule type" value="Genomic_DNA"/>
</dbReference>
<organism evidence="7 8">
    <name type="scientific">Hemileuca sp. nucleopolyhedrovirus</name>
    <dbReference type="NCBI Taxonomy" id="1367203"/>
    <lineage>
        <taxon>Viruses</taxon>
        <taxon>Viruses incertae sedis</taxon>
        <taxon>Naldaviricetes</taxon>
        <taxon>Lefavirales</taxon>
        <taxon>Baculoviridae</taxon>
        <taxon>Alphabaculovirus</taxon>
        <taxon>Alphabaculovirus heleucae</taxon>
        <taxon>Hemileuca species nucleopolyhedrovirus</taxon>
    </lineage>
</organism>
<evidence type="ECO:0000256" key="1">
    <source>
        <dbReference type="ARBA" id="ARBA00022527"/>
    </source>
</evidence>
<evidence type="ECO:0000313" key="7">
    <source>
        <dbReference type="EMBL" id="AGR56755.1"/>
    </source>
</evidence>
<keyword evidence="5" id="KW-0067">ATP-binding</keyword>
<dbReference type="InterPro" id="IPR011009">
    <property type="entry name" value="Kinase-like_dom_sf"/>
</dbReference>
<protein>
    <submittedName>
        <fullName evidence="7">Protein kinase 1</fullName>
    </submittedName>
</protein>
<dbReference type="SUPFAM" id="SSF56112">
    <property type="entry name" value="Protein kinase-like (PK-like)"/>
    <property type="match status" value="1"/>
</dbReference>
<evidence type="ECO:0000256" key="4">
    <source>
        <dbReference type="ARBA" id="ARBA00022777"/>
    </source>
</evidence>
<evidence type="ECO:0000256" key="3">
    <source>
        <dbReference type="ARBA" id="ARBA00022741"/>
    </source>
</evidence>
<keyword evidence="3" id="KW-0547">Nucleotide-binding</keyword>
<gene>
    <name evidence="7" type="ORF">Hesp003</name>
</gene>
<dbReference type="Gene3D" id="3.30.200.20">
    <property type="entry name" value="Phosphorylase Kinase, domain 1"/>
    <property type="match status" value="1"/>
</dbReference>
<dbReference type="GeneID" id="16489405"/>
<accession>S5N335</accession>
<dbReference type="Pfam" id="PF00069">
    <property type="entry name" value="Pkinase"/>
    <property type="match status" value="1"/>
</dbReference>
<dbReference type="RefSeq" id="YP_008378219.1">
    <property type="nucleotide sequence ID" value="NC_021923.1"/>
</dbReference>
<dbReference type="KEGG" id="vg:16489405"/>
<sequence>MDMFTSEFNDFIQNCTVQKQYNLVNGKFGKISVYKHEPTQKELFFKYIKTKHFNPIESYVHYLMKDNKFFIKLFYSFNCLRGHLLIMDFIKDGDLFDRLKNDRRRFSENEVKLIVSQLCDALSALHSHRIIHNDIKLENILCTNKLRIYLCDYGLCKHIGSETIYDGTVDYFSPEKIDKRPCDVYFDWWAIGVLTYELITGKHPYTFYENEDLTLEKLQARQQAKIEFPDSKCSTRLQNFINNMLKYNINYRLTTYKQIKQHVFFNI</sequence>
<dbReference type="InterPro" id="IPR000719">
    <property type="entry name" value="Prot_kinase_dom"/>
</dbReference>